<organism evidence="1 2">
    <name type="scientific">Parachaetomium inaequale</name>
    <dbReference type="NCBI Taxonomy" id="2588326"/>
    <lineage>
        <taxon>Eukaryota</taxon>
        <taxon>Fungi</taxon>
        <taxon>Dikarya</taxon>
        <taxon>Ascomycota</taxon>
        <taxon>Pezizomycotina</taxon>
        <taxon>Sordariomycetes</taxon>
        <taxon>Sordariomycetidae</taxon>
        <taxon>Sordariales</taxon>
        <taxon>Chaetomiaceae</taxon>
        <taxon>Parachaetomium</taxon>
    </lineage>
</organism>
<protein>
    <submittedName>
        <fullName evidence="1">Uncharacterized protein</fullName>
    </submittedName>
</protein>
<gene>
    <name evidence="1" type="ORF">C8A01DRAFT_16983</name>
</gene>
<proteinExistence type="predicted"/>
<evidence type="ECO:0000313" key="2">
    <source>
        <dbReference type="Proteomes" id="UP001303115"/>
    </source>
</evidence>
<keyword evidence="2" id="KW-1185">Reference proteome</keyword>
<reference evidence="2" key="1">
    <citation type="journal article" date="2023" name="Mol. Phylogenet. Evol.">
        <title>Genome-scale phylogeny and comparative genomics of the fungal order Sordariales.</title>
        <authorList>
            <person name="Hensen N."/>
            <person name="Bonometti L."/>
            <person name="Westerberg I."/>
            <person name="Brannstrom I.O."/>
            <person name="Guillou S."/>
            <person name="Cros-Aarteil S."/>
            <person name="Calhoun S."/>
            <person name="Haridas S."/>
            <person name="Kuo A."/>
            <person name="Mondo S."/>
            <person name="Pangilinan J."/>
            <person name="Riley R."/>
            <person name="LaButti K."/>
            <person name="Andreopoulos B."/>
            <person name="Lipzen A."/>
            <person name="Chen C."/>
            <person name="Yan M."/>
            <person name="Daum C."/>
            <person name="Ng V."/>
            <person name="Clum A."/>
            <person name="Steindorff A."/>
            <person name="Ohm R.A."/>
            <person name="Martin F."/>
            <person name="Silar P."/>
            <person name="Natvig D.O."/>
            <person name="Lalanne C."/>
            <person name="Gautier V."/>
            <person name="Ament-Velasquez S.L."/>
            <person name="Kruys A."/>
            <person name="Hutchinson M.I."/>
            <person name="Powell A.J."/>
            <person name="Barry K."/>
            <person name="Miller A.N."/>
            <person name="Grigoriev I.V."/>
            <person name="Debuchy R."/>
            <person name="Gladieux P."/>
            <person name="Hiltunen Thoren M."/>
            <person name="Johannesson H."/>
        </authorList>
    </citation>
    <scope>NUCLEOTIDE SEQUENCE [LARGE SCALE GENOMIC DNA]</scope>
    <source>
        <strain evidence="2">CBS 284.82</strain>
    </source>
</reference>
<dbReference type="AlphaFoldDB" id="A0AAN6SR37"/>
<dbReference type="Proteomes" id="UP001303115">
    <property type="component" value="Unassembled WGS sequence"/>
</dbReference>
<evidence type="ECO:0000313" key="1">
    <source>
        <dbReference type="EMBL" id="KAK4038978.1"/>
    </source>
</evidence>
<name>A0AAN6SR37_9PEZI</name>
<comment type="caution">
    <text evidence="1">The sequence shown here is derived from an EMBL/GenBank/DDBJ whole genome shotgun (WGS) entry which is preliminary data.</text>
</comment>
<dbReference type="EMBL" id="MU854414">
    <property type="protein sequence ID" value="KAK4038978.1"/>
    <property type="molecule type" value="Genomic_DNA"/>
</dbReference>
<accession>A0AAN6SR37</accession>
<sequence length="188" mass="20996">MSPWPTRAYDPERDILFVTNEAFDNFTGSECGYGGPDWVSKIHHLAIGLSMAGSGLSLPIAMARLSSLETLSIVYPGPSGDFNFSDAVKPPAEKGTPLRCLTEEELGRLTVEANYMYGTWAGDFPVRWAKSGPEHLEMVEAALDDSCRPENAGDFWQTPLWDHEAKRLGIRYEARCFQPLPTREKFHL</sequence>